<evidence type="ECO:0000313" key="4">
    <source>
        <dbReference type="Proteomes" id="UP000682802"/>
    </source>
</evidence>
<dbReference type="InterPro" id="IPR008928">
    <property type="entry name" value="6-hairpin_glycosidase_sf"/>
</dbReference>
<organism evidence="3 4">
    <name type="scientific">Flammeovirga kamogawensis</name>
    <dbReference type="NCBI Taxonomy" id="373891"/>
    <lineage>
        <taxon>Bacteria</taxon>
        <taxon>Pseudomonadati</taxon>
        <taxon>Bacteroidota</taxon>
        <taxon>Cytophagia</taxon>
        <taxon>Cytophagales</taxon>
        <taxon>Flammeovirgaceae</taxon>
        <taxon>Flammeovirga</taxon>
    </lineage>
</organism>
<proteinExistence type="predicted"/>
<keyword evidence="4" id="KW-1185">Reference proteome</keyword>
<accession>A0ABX8GRU3</accession>
<dbReference type="Pfam" id="PF00723">
    <property type="entry name" value="Glyco_hydro_15"/>
    <property type="match status" value="1"/>
</dbReference>
<reference evidence="3 4" key="1">
    <citation type="submission" date="2021-05" db="EMBL/GenBank/DDBJ databases">
        <title>Comparative genomic studies on the polysaccharide-degrading batcterial strains of the Flammeovirga genus.</title>
        <authorList>
            <person name="Zewei F."/>
            <person name="Zheng Z."/>
            <person name="Yu L."/>
            <person name="Ruyue G."/>
            <person name="Yanhong M."/>
            <person name="Yuanyuan C."/>
            <person name="Jingyan G."/>
            <person name="Wenjun H."/>
        </authorList>
    </citation>
    <scope>NUCLEOTIDE SEQUENCE [LARGE SCALE GENOMIC DNA]</scope>
    <source>
        <strain evidence="3 4">YS10</strain>
    </source>
</reference>
<dbReference type="Gene3D" id="1.50.10.10">
    <property type="match status" value="1"/>
</dbReference>
<protein>
    <submittedName>
        <fullName evidence="3">Glycoside hydrolase family 15 protein</fullName>
    </submittedName>
</protein>
<dbReference type="InterPro" id="IPR011613">
    <property type="entry name" value="GH15-like"/>
</dbReference>
<dbReference type="EMBL" id="CP076128">
    <property type="protein sequence ID" value="QWG06139.1"/>
    <property type="molecule type" value="Genomic_DNA"/>
</dbReference>
<dbReference type="PANTHER" id="PTHR31616:SF0">
    <property type="entry name" value="GLUCAN 1,4-ALPHA-GLUCOSIDASE"/>
    <property type="match status" value="1"/>
</dbReference>
<dbReference type="SUPFAM" id="SSF48208">
    <property type="entry name" value="Six-hairpin glycosidases"/>
    <property type="match status" value="1"/>
</dbReference>
<dbReference type="RefSeq" id="WP_144073569.1">
    <property type="nucleotide sequence ID" value="NZ_CP076128.1"/>
</dbReference>
<keyword evidence="3" id="KW-0378">Hydrolase</keyword>
<evidence type="ECO:0000313" key="3">
    <source>
        <dbReference type="EMBL" id="QWG06139.1"/>
    </source>
</evidence>
<dbReference type="Proteomes" id="UP000682802">
    <property type="component" value="Chromosome 1"/>
</dbReference>
<dbReference type="GO" id="GO:0016787">
    <property type="term" value="F:hydrolase activity"/>
    <property type="evidence" value="ECO:0007669"/>
    <property type="project" value="UniProtKB-KW"/>
</dbReference>
<sequence>MKKKTHNKYDMGVIGNCAFMAYVDTKASIRWLCWPRFDSSFIFGDLLDDEKGGEFSVKPTAKIKKTNQYYVENTNILVTEIYTEDGDFKVTDFAPRFEQDDRYYKPLMMVRKIEPLQGTPSIKVVCNPVGNYGEMIPQKSQGSNHIRYEGFDQQMRLTTNIPLSYVMEENSFVLGGAVYMVLTYGAPLEAAIENTAEQFYTRTKRYWRNWVKSTSISFFHQEKLIRSSLILKIHQYEDTGAIIASGTTSLPEYHKSTRNWDYRYCWMRDTYYTLNAFNNIGHFEEVEAYFKYIENVTKQEEDRYQPLYTITAQKEITEIEMPLKGYLGENKPVRIGNDAYTHIQNDVYGQVLTSLLPLYADKRFTNKYRMHTKKLVEHTLQKIADTMEEKDAGLWEFRDRPGHYCYTFLFHWAGASAAYKMAQYFEDVKMADKALKIKERAAEMIEKCYDEETGVYMQAAGAKDMDASCLQLITMNYLDPNSERARRHLAGMEKELMAKDGLFYRYKHVDDFGAPETTFLICAYWYIEALACVGRVKEAIDYFEKVSSYANHVGLLSEDVDSKDGSQWGNFPQTYSHVGLMNAAYRISKKLDLPNFL</sequence>
<name>A0ABX8GRU3_9BACT</name>
<dbReference type="InterPro" id="IPR012341">
    <property type="entry name" value="6hp_glycosidase-like_sf"/>
</dbReference>
<dbReference type="Pfam" id="PF19291">
    <property type="entry name" value="TREH_N"/>
    <property type="match status" value="1"/>
</dbReference>
<evidence type="ECO:0000259" key="1">
    <source>
        <dbReference type="Pfam" id="PF00723"/>
    </source>
</evidence>
<feature type="domain" description="GH15-like" evidence="1">
    <location>
        <begin position="221"/>
        <end position="585"/>
    </location>
</feature>
<dbReference type="InterPro" id="IPR045582">
    <property type="entry name" value="Trehalase-like_N"/>
</dbReference>
<gene>
    <name evidence="3" type="ORF">KM029_12385</name>
</gene>
<evidence type="ECO:0000259" key="2">
    <source>
        <dbReference type="Pfam" id="PF19291"/>
    </source>
</evidence>
<dbReference type="PANTHER" id="PTHR31616">
    <property type="entry name" value="TREHALASE"/>
    <property type="match status" value="1"/>
</dbReference>
<feature type="domain" description="Trehalase-like N-terminal" evidence="2">
    <location>
        <begin position="12"/>
        <end position="158"/>
    </location>
</feature>